<dbReference type="InterPro" id="IPR001387">
    <property type="entry name" value="Cro/C1-type_HTH"/>
</dbReference>
<organism evidence="2 3">
    <name type="scientific">Kitasatospora viridis</name>
    <dbReference type="NCBI Taxonomy" id="281105"/>
    <lineage>
        <taxon>Bacteria</taxon>
        <taxon>Bacillati</taxon>
        <taxon>Actinomycetota</taxon>
        <taxon>Actinomycetes</taxon>
        <taxon>Kitasatosporales</taxon>
        <taxon>Streptomycetaceae</taxon>
        <taxon>Kitasatospora</taxon>
    </lineage>
</organism>
<gene>
    <name evidence="2" type="ORF">FHX73_11512</name>
</gene>
<dbReference type="OrthoDB" id="1929804at2"/>
<evidence type="ECO:0000313" key="2">
    <source>
        <dbReference type="EMBL" id="TWF96740.1"/>
    </source>
</evidence>
<keyword evidence="3" id="KW-1185">Reference proteome</keyword>
<feature type="domain" description="HTH cro/C1-type" evidence="1">
    <location>
        <begin position="8"/>
        <end position="61"/>
    </location>
</feature>
<dbReference type="EMBL" id="VIWT01000001">
    <property type="protein sequence ID" value="TWF96740.1"/>
    <property type="molecule type" value="Genomic_DNA"/>
</dbReference>
<accession>A0A561UBK2</accession>
<dbReference type="Gene3D" id="1.10.260.40">
    <property type="entry name" value="lambda repressor-like DNA-binding domains"/>
    <property type="match status" value="1"/>
</dbReference>
<reference evidence="2 3" key="1">
    <citation type="submission" date="2019-06" db="EMBL/GenBank/DDBJ databases">
        <title>Sequencing the genomes of 1000 actinobacteria strains.</title>
        <authorList>
            <person name="Klenk H.-P."/>
        </authorList>
    </citation>
    <scope>NUCLEOTIDE SEQUENCE [LARGE SCALE GENOMIC DNA]</scope>
    <source>
        <strain evidence="2 3">DSM 44826</strain>
    </source>
</reference>
<dbReference type="CDD" id="cd00093">
    <property type="entry name" value="HTH_XRE"/>
    <property type="match status" value="1"/>
</dbReference>
<protein>
    <submittedName>
        <fullName evidence="2">Helix-turn-helix protein</fullName>
    </submittedName>
</protein>
<sequence>MAELDAALRTIMRRHHLTVDQLTRRSGLGRTTVSKVLNGGPSSERTVLLLARALGADPVPLLRLRSRRVGPPPADGSLSAGAP</sequence>
<name>A0A561UBK2_9ACTN</name>
<evidence type="ECO:0000313" key="3">
    <source>
        <dbReference type="Proteomes" id="UP000317940"/>
    </source>
</evidence>
<dbReference type="SMART" id="SM00530">
    <property type="entry name" value="HTH_XRE"/>
    <property type="match status" value="1"/>
</dbReference>
<dbReference type="SUPFAM" id="SSF47413">
    <property type="entry name" value="lambda repressor-like DNA-binding domains"/>
    <property type="match status" value="1"/>
</dbReference>
<evidence type="ECO:0000259" key="1">
    <source>
        <dbReference type="PROSITE" id="PS50943"/>
    </source>
</evidence>
<dbReference type="Pfam" id="PF13560">
    <property type="entry name" value="HTH_31"/>
    <property type="match status" value="1"/>
</dbReference>
<proteinExistence type="predicted"/>
<dbReference type="AlphaFoldDB" id="A0A561UBK2"/>
<dbReference type="RefSeq" id="WP_145903051.1">
    <property type="nucleotide sequence ID" value="NZ_BAAAMZ010000004.1"/>
</dbReference>
<comment type="caution">
    <text evidence="2">The sequence shown here is derived from an EMBL/GenBank/DDBJ whole genome shotgun (WGS) entry which is preliminary data.</text>
</comment>
<dbReference type="GO" id="GO:0003677">
    <property type="term" value="F:DNA binding"/>
    <property type="evidence" value="ECO:0007669"/>
    <property type="project" value="InterPro"/>
</dbReference>
<dbReference type="Proteomes" id="UP000317940">
    <property type="component" value="Unassembled WGS sequence"/>
</dbReference>
<dbReference type="PROSITE" id="PS50943">
    <property type="entry name" value="HTH_CROC1"/>
    <property type="match status" value="1"/>
</dbReference>
<dbReference type="InterPro" id="IPR010982">
    <property type="entry name" value="Lambda_DNA-bd_dom_sf"/>
</dbReference>